<keyword evidence="6" id="KW-0443">Lipid metabolism</keyword>
<dbReference type="InterPro" id="IPR001736">
    <property type="entry name" value="PLipase_D/transphosphatidylase"/>
</dbReference>
<gene>
    <name evidence="9" type="ORF">SA3R_07970</name>
</gene>
<evidence type="ECO:0000256" key="6">
    <source>
        <dbReference type="ARBA" id="ARBA00023098"/>
    </source>
</evidence>
<evidence type="ECO:0000256" key="2">
    <source>
        <dbReference type="ARBA" id="ARBA00008664"/>
    </source>
</evidence>
<dbReference type="EC" id="3.1.4.4" evidence="3"/>
<dbReference type="PROSITE" id="PS50035">
    <property type="entry name" value="PLD"/>
    <property type="match status" value="1"/>
</dbReference>
<organism evidence="9 10">
    <name type="scientific">Pantoea dispersa</name>
    <dbReference type="NCBI Taxonomy" id="59814"/>
    <lineage>
        <taxon>Bacteria</taxon>
        <taxon>Pseudomonadati</taxon>
        <taxon>Pseudomonadota</taxon>
        <taxon>Gammaproteobacteria</taxon>
        <taxon>Enterobacterales</taxon>
        <taxon>Erwiniaceae</taxon>
        <taxon>Pantoea</taxon>
    </lineage>
</organism>
<accession>A0A8E1RZM1</accession>
<proteinExistence type="inferred from homology"/>
<evidence type="ECO:0000313" key="9">
    <source>
        <dbReference type="EMBL" id="KTS68281.1"/>
    </source>
</evidence>
<dbReference type="Gene3D" id="3.30.870.10">
    <property type="entry name" value="Endonuclease Chain A"/>
    <property type="match status" value="1"/>
</dbReference>
<dbReference type="PANTHER" id="PTHR43856">
    <property type="entry name" value="CARDIOLIPIN HYDROLASE"/>
    <property type="match status" value="1"/>
</dbReference>
<keyword evidence="4" id="KW-0378">Hydrolase</keyword>
<feature type="chain" id="PRO_5034846678" description="phospholipase D" evidence="7">
    <location>
        <begin position="23"/>
        <end position="177"/>
    </location>
</feature>
<comment type="similarity">
    <text evidence="2">Belongs to the phospholipase D family.</text>
</comment>
<protein>
    <recommendedName>
        <fullName evidence="3">phospholipase D</fullName>
        <ecNumber evidence="3">3.1.4.4</ecNumber>
    </recommendedName>
</protein>
<comment type="caution">
    <text evidence="9">The sequence shown here is derived from an EMBL/GenBank/DDBJ whole genome shotgun (WGS) entry which is preliminary data.</text>
</comment>
<evidence type="ECO:0000256" key="3">
    <source>
        <dbReference type="ARBA" id="ARBA00012027"/>
    </source>
</evidence>
<dbReference type="EMBL" id="LDSE01000015">
    <property type="protein sequence ID" value="KTS68281.1"/>
    <property type="molecule type" value="Genomic_DNA"/>
</dbReference>
<dbReference type="GO" id="GO:0016042">
    <property type="term" value="P:lipid catabolic process"/>
    <property type="evidence" value="ECO:0007669"/>
    <property type="project" value="UniProtKB-KW"/>
</dbReference>
<dbReference type="SUPFAM" id="SSF56024">
    <property type="entry name" value="Phospholipase D/nuclease"/>
    <property type="match status" value="1"/>
</dbReference>
<keyword evidence="7" id="KW-0732">Signal</keyword>
<dbReference type="AlphaFoldDB" id="A0A8E1RZM1"/>
<feature type="signal peptide" evidence="7">
    <location>
        <begin position="1"/>
        <end position="22"/>
    </location>
</feature>
<dbReference type="GO" id="GO:0006793">
    <property type="term" value="P:phosphorus metabolic process"/>
    <property type="evidence" value="ECO:0007669"/>
    <property type="project" value="UniProtKB-ARBA"/>
</dbReference>
<dbReference type="CDD" id="cd09170">
    <property type="entry name" value="PLDc_Nuc"/>
    <property type="match status" value="1"/>
</dbReference>
<dbReference type="GO" id="GO:0004630">
    <property type="term" value="F:phospholipase D activity"/>
    <property type="evidence" value="ECO:0007669"/>
    <property type="project" value="UniProtKB-EC"/>
</dbReference>
<dbReference type="PANTHER" id="PTHR43856:SF1">
    <property type="entry name" value="MITOCHONDRIAL CARDIOLIPIN HYDROLASE"/>
    <property type="match status" value="1"/>
</dbReference>
<feature type="domain" description="PLD phosphodiesterase" evidence="8">
    <location>
        <begin position="111"/>
        <end position="138"/>
    </location>
</feature>
<reference evidence="9 10" key="1">
    <citation type="journal article" date="2016" name="Front. Microbiol.">
        <title>Genomic Resource of Rice Seed Associated Bacteria.</title>
        <authorList>
            <person name="Midha S."/>
            <person name="Bansal K."/>
            <person name="Sharma S."/>
            <person name="Kumar N."/>
            <person name="Patil P.P."/>
            <person name="Chaudhry V."/>
            <person name="Patil P.B."/>
        </authorList>
    </citation>
    <scope>NUCLEOTIDE SEQUENCE [LARGE SCALE GENOMIC DNA]</scope>
    <source>
        <strain evidence="9 10">SA3</strain>
    </source>
</reference>
<dbReference type="InterPro" id="IPR051406">
    <property type="entry name" value="PLD_domain"/>
</dbReference>
<comment type="catalytic activity">
    <reaction evidence="1">
        <text>a 1,2-diacyl-sn-glycero-3-phosphocholine + H2O = a 1,2-diacyl-sn-glycero-3-phosphate + choline + H(+)</text>
        <dbReference type="Rhea" id="RHEA:14445"/>
        <dbReference type="ChEBI" id="CHEBI:15354"/>
        <dbReference type="ChEBI" id="CHEBI:15377"/>
        <dbReference type="ChEBI" id="CHEBI:15378"/>
        <dbReference type="ChEBI" id="CHEBI:57643"/>
        <dbReference type="ChEBI" id="CHEBI:58608"/>
        <dbReference type="EC" id="3.1.4.4"/>
    </reaction>
</comment>
<evidence type="ECO:0000256" key="4">
    <source>
        <dbReference type="ARBA" id="ARBA00022801"/>
    </source>
</evidence>
<keyword evidence="5" id="KW-0442">Lipid degradation</keyword>
<dbReference type="GO" id="GO:0016891">
    <property type="term" value="F:RNA endonuclease activity producing 5'-phosphomonoesters, hydrolytic mechanism"/>
    <property type="evidence" value="ECO:0007669"/>
    <property type="project" value="TreeGrafter"/>
</dbReference>
<evidence type="ECO:0000259" key="8">
    <source>
        <dbReference type="PROSITE" id="PS50035"/>
    </source>
</evidence>
<evidence type="ECO:0000256" key="5">
    <source>
        <dbReference type="ARBA" id="ARBA00022963"/>
    </source>
</evidence>
<evidence type="ECO:0000256" key="7">
    <source>
        <dbReference type="SAM" id="SignalP"/>
    </source>
</evidence>
<evidence type="ECO:0000256" key="1">
    <source>
        <dbReference type="ARBA" id="ARBA00000798"/>
    </source>
</evidence>
<dbReference type="RefSeq" id="WP_058776615.1">
    <property type="nucleotide sequence ID" value="NZ_LDSA01000011.1"/>
</dbReference>
<dbReference type="Proteomes" id="UP000071979">
    <property type="component" value="Unassembled WGS sequence"/>
</dbReference>
<dbReference type="Pfam" id="PF13091">
    <property type="entry name" value="PLDc_2"/>
    <property type="match status" value="1"/>
</dbReference>
<sequence>MKLTSAAIAVAMCLTFSAAASADAPAIDVGFSPEGSAQQLVLRTLDSARESIRLMGYSFTSPEVVRALVAASRRGVDVRVVVDDKGNRSKASQAALNVLANAGIPLRTNDQYKYMHDKVIVTDGQNVETGSFNYTRNAAESNSENVLVVRGVPALAQTYLAHWQSRWDGGADWHSAY</sequence>
<name>A0A8E1RZM1_9GAMM</name>
<evidence type="ECO:0000313" key="10">
    <source>
        <dbReference type="Proteomes" id="UP000071979"/>
    </source>
</evidence>
<dbReference type="InterPro" id="IPR025202">
    <property type="entry name" value="PLD-like_dom"/>
</dbReference>